<protein>
    <submittedName>
        <fullName evidence="1">Uncharacterized protein</fullName>
    </submittedName>
</protein>
<reference evidence="1 2" key="1">
    <citation type="submission" date="2018-11" db="EMBL/GenBank/DDBJ databases">
        <title>Schleiferia aggregans sp. nov., a moderately thermophilic heterotrophic bacterium isolated from microbial mats at a terrestrial hot spring.</title>
        <authorList>
            <person name="Iino T."/>
            <person name="Ohkuma M."/>
            <person name="Haruta S."/>
        </authorList>
    </citation>
    <scope>NUCLEOTIDE SEQUENCE [LARGE SCALE GENOMIC DNA]</scope>
    <source>
        <strain evidence="1 2">LA</strain>
    </source>
</reference>
<organism evidence="1 2">
    <name type="scientific">Thermaurantimonas aggregans</name>
    <dbReference type="NCBI Taxonomy" id="2173829"/>
    <lineage>
        <taxon>Bacteria</taxon>
        <taxon>Pseudomonadati</taxon>
        <taxon>Bacteroidota</taxon>
        <taxon>Flavobacteriia</taxon>
        <taxon>Flavobacteriales</taxon>
        <taxon>Schleiferiaceae</taxon>
        <taxon>Thermaurantimonas</taxon>
    </lineage>
</organism>
<dbReference type="AlphaFoldDB" id="A0A401XLD3"/>
<dbReference type="Proteomes" id="UP000286715">
    <property type="component" value="Unassembled WGS sequence"/>
</dbReference>
<dbReference type="EMBL" id="BHZE01000011">
    <property type="protein sequence ID" value="GCD77800.1"/>
    <property type="molecule type" value="Genomic_DNA"/>
</dbReference>
<sequence>MSHALDGISGNGVNGILVITAARAIFSAPSTSGTLNHSYQLTFSVGNLTGGTLNFEYDIQLAPANGTPQFTFDLIIANGQILCVSRQDIRPYPSLCDSSNRCNKVNITFSNPTIPQVPGFVLSGIATTSPLSETFFTQLTISLINFERRTECPNANPTPWQSLMQNPPIIQPAGMTNACVKVSNTPTVVNTPVANSIQFTTNSPKQQTNTSFEHFLQFRGVPEKQSGACQERLRITLRYFFRNNKGCEVEMYRIAEVVR</sequence>
<evidence type="ECO:0000313" key="1">
    <source>
        <dbReference type="EMBL" id="GCD77800.1"/>
    </source>
</evidence>
<keyword evidence="2" id="KW-1185">Reference proteome</keyword>
<proteinExistence type="predicted"/>
<accession>A0A401XLD3</accession>
<comment type="caution">
    <text evidence="1">The sequence shown here is derived from an EMBL/GenBank/DDBJ whole genome shotgun (WGS) entry which is preliminary data.</text>
</comment>
<evidence type="ECO:0000313" key="2">
    <source>
        <dbReference type="Proteomes" id="UP000286715"/>
    </source>
</evidence>
<name>A0A401XLD3_9FLAO</name>
<gene>
    <name evidence="1" type="ORF">JCM31826_12820</name>
</gene>